<dbReference type="AlphaFoldDB" id="A0A4P9VPW2"/>
<name>A0A4P9VPW2_9GAMM</name>
<dbReference type="GO" id="GO:0042597">
    <property type="term" value="C:periplasmic space"/>
    <property type="evidence" value="ECO:0007669"/>
    <property type="project" value="InterPro"/>
</dbReference>
<proteinExistence type="predicted"/>
<dbReference type="InterPro" id="IPR010794">
    <property type="entry name" value="MalM"/>
</dbReference>
<dbReference type="Pfam" id="PF07148">
    <property type="entry name" value="MalM"/>
    <property type="match status" value="1"/>
</dbReference>
<organism evidence="1 2">
    <name type="scientific">Zooshikella ganghwensis</name>
    <dbReference type="NCBI Taxonomy" id="202772"/>
    <lineage>
        <taxon>Bacteria</taxon>
        <taxon>Pseudomonadati</taxon>
        <taxon>Pseudomonadota</taxon>
        <taxon>Gammaproteobacteria</taxon>
        <taxon>Oceanospirillales</taxon>
        <taxon>Zooshikellaceae</taxon>
        <taxon>Zooshikella</taxon>
    </lineage>
</organism>
<protein>
    <submittedName>
        <fullName evidence="1">Transcriptional regulator</fullName>
    </submittedName>
</protein>
<accession>A0A4P9VPW2</accession>
<dbReference type="Proteomes" id="UP000257039">
    <property type="component" value="Unassembled WGS sequence"/>
</dbReference>
<sequence length="308" mass="34162">MDPKIYYRFFRYFSVFFVLTVATICRADIDNWTATWPTPSAISQQQANEGLAASVVCCQQLAGLLYQTVEPGKQLQIEINLDSPSYPFESGKSFFAAYKLPENANSLTITLYSIAGKTVFKPTVMLMDSQFRVTRLLRGNDFQYRPAKGFKGDSLDGQFRVDRSLPGNPLNETYMVLYTTEADRQGETTLLHPAKAYALARHNQPPAIPDPVAKHSAVGVLQLRIAQENKSFGERADYVPPAVVYPSAAPAPASTPALPETQDYYQQAIKQALAKGDMAKALRLAEEGERAGVQGIRTFLLERIQPKP</sequence>
<keyword evidence="2" id="KW-1185">Reference proteome</keyword>
<dbReference type="GO" id="GO:0008643">
    <property type="term" value="P:carbohydrate transport"/>
    <property type="evidence" value="ECO:0007669"/>
    <property type="project" value="InterPro"/>
</dbReference>
<dbReference type="RefSeq" id="WP_094787683.1">
    <property type="nucleotide sequence ID" value="NZ_NDXW01000001.1"/>
</dbReference>
<gene>
    <name evidence="1" type="ORF">B9G39_14560</name>
</gene>
<reference evidence="1 2" key="1">
    <citation type="submission" date="2017-04" db="EMBL/GenBank/DDBJ databases">
        <title>Draft genome sequence of Zooshikella ganghwensis VG4 isolated from Red Sea sediments.</title>
        <authorList>
            <person name="Rehman Z."/>
            <person name="Alam I."/>
            <person name="Kamau A."/>
            <person name="Bajic V."/>
            <person name="Leiknes T."/>
        </authorList>
    </citation>
    <scope>NUCLEOTIDE SEQUENCE [LARGE SCALE GENOMIC DNA]</scope>
    <source>
        <strain evidence="1 2">VG4</strain>
    </source>
</reference>
<evidence type="ECO:0000313" key="2">
    <source>
        <dbReference type="Proteomes" id="UP000257039"/>
    </source>
</evidence>
<comment type="caution">
    <text evidence="1">The sequence shown here is derived from an EMBL/GenBank/DDBJ whole genome shotgun (WGS) entry which is preliminary data.</text>
</comment>
<dbReference type="EMBL" id="NDXW01000001">
    <property type="protein sequence ID" value="RDH44557.1"/>
    <property type="molecule type" value="Genomic_DNA"/>
</dbReference>
<evidence type="ECO:0000313" key="1">
    <source>
        <dbReference type="EMBL" id="RDH44557.1"/>
    </source>
</evidence>